<dbReference type="OrthoDB" id="10064970at2759"/>
<dbReference type="PANTHER" id="PTHR33173:SF2">
    <property type="entry name" value="MYND-TYPE DOMAIN-CONTAINING PROTEIN"/>
    <property type="match status" value="1"/>
</dbReference>
<protein>
    <submittedName>
        <fullName evidence="2">Tigger transposable element-derived protein 6-like</fullName>
    </submittedName>
</protein>
<sequence>VSHGHIKKRWILSNYYRHLNKHFLNNDLKPKKVKGNLVSNTSSLNNIQHYFSSVQYPNKNENSKKQSTLTQENKEVSFTSNITETTTGSLSISKWKDPKYNRANRDKRRYEKNILSDDKKQLLITDFYEIVDCVKAFMGQSSILKDSLADIKQNSPQWKLTNAEKLLENAMPSTFLNALIKSSIDNSSSASKNSNRYNKSIKQFSVFLYFVGGRLLYETLQANLENSLPSITTLYRFISTQKSNVVEGEYRFDALKIFLEERNLPKCVWVSEDGTRISSKIEYDMLSNKIVGFVLPFKDGRAVVDTFLATSAKTIAQYFENHIKADYAYVVMAKPLVDKAPSFCICIYGTDNRFKYSDVIARWNIMTEMAEKVGIQILGFSSDGDTRLLKAMRLKNSIPHSPQSYVQDVVHIATKLRTRILKPGIVLPMGDYMVSINHLKSMTETFSKDKHLLTNTDLNPVDKMNFRSAEKMCSPKVIEILDNIEGSEATVIFLKSMNDVVSSFLDKSISVEERIYRMWRSVYFLRMWRHFILKNKAYTLRNNFLSTNVYTCIELNALSLIILVKKFRDSNYTLRAAMFMPWNFSSQPCEELFRTTRSMTSTYNTVVNFSMNDLLKRLTRIELLNYIQNDLGADLDDDNIIQNIVKEKILSKPEKFIFPRQQKHSRNFINKSTPSIKTEFEDISDEYIQSILDKSLIYAKEMASSIGIIFDENSATQPEYLCNKQNNEDNEENSDEEQIESSTDNVENTVDANILDDIFEDLSKIAEFGKFGENLNLKDFSKNDNVLNSIAKTIKTSHNVSSECLDFSSEFVPVTLNEDSKIIVKKSSLCWLLDNKTQRISNDRLMRFITKKKNNNNFETEHLSPNLPSTISNQKSFKLKSNKDSLKIKFQKMSQDVNFTTIPEILVNDNPYDKIVNIGDFVLVKYKGKKFFQYFVGCIDDLDSSLDGDVEVSFLKRNIGNTFYYPSNQEVDTIPRNYIEKILPKPKPTGNSERSAFLLKFEGVDFSNYKMG</sequence>
<evidence type="ECO:0000313" key="3">
    <source>
        <dbReference type="Proteomes" id="UP000478052"/>
    </source>
</evidence>
<feature type="region of interest" description="Disordered" evidence="1">
    <location>
        <begin position="725"/>
        <end position="746"/>
    </location>
</feature>
<feature type="non-terminal residue" evidence="2">
    <location>
        <position position="1"/>
    </location>
</feature>
<dbReference type="Proteomes" id="UP000478052">
    <property type="component" value="Unassembled WGS sequence"/>
</dbReference>
<accession>A0A6G0VXF1</accession>
<comment type="caution">
    <text evidence="2">The sequence shown here is derived from an EMBL/GenBank/DDBJ whole genome shotgun (WGS) entry which is preliminary data.</text>
</comment>
<keyword evidence="3" id="KW-1185">Reference proteome</keyword>
<evidence type="ECO:0000256" key="1">
    <source>
        <dbReference type="SAM" id="MobiDB-lite"/>
    </source>
</evidence>
<dbReference type="EMBL" id="VUJU01011020">
    <property type="protein sequence ID" value="KAF0712206.1"/>
    <property type="molecule type" value="Genomic_DNA"/>
</dbReference>
<name>A0A6G0VXF1_APHCR</name>
<organism evidence="2 3">
    <name type="scientific">Aphis craccivora</name>
    <name type="common">Cowpea aphid</name>
    <dbReference type="NCBI Taxonomy" id="307492"/>
    <lineage>
        <taxon>Eukaryota</taxon>
        <taxon>Metazoa</taxon>
        <taxon>Ecdysozoa</taxon>
        <taxon>Arthropoda</taxon>
        <taxon>Hexapoda</taxon>
        <taxon>Insecta</taxon>
        <taxon>Pterygota</taxon>
        <taxon>Neoptera</taxon>
        <taxon>Paraneoptera</taxon>
        <taxon>Hemiptera</taxon>
        <taxon>Sternorrhyncha</taxon>
        <taxon>Aphidomorpha</taxon>
        <taxon>Aphidoidea</taxon>
        <taxon>Aphididae</taxon>
        <taxon>Aphidini</taxon>
        <taxon>Aphis</taxon>
        <taxon>Aphis</taxon>
    </lineage>
</organism>
<dbReference type="PANTHER" id="PTHR33173">
    <property type="match status" value="1"/>
</dbReference>
<proteinExistence type="predicted"/>
<evidence type="ECO:0000313" key="2">
    <source>
        <dbReference type="EMBL" id="KAF0712206.1"/>
    </source>
</evidence>
<dbReference type="AlphaFoldDB" id="A0A6G0VXF1"/>
<gene>
    <name evidence="2" type="ORF">FWK35_00037334</name>
</gene>
<reference evidence="2 3" key="1">
    <citation type="submission" date="2019-08" db="EMBL/GenBank/DDBJ databases">
        <title>Whole genome of Aphis craccivora.</title>
        <authorList>
            <person name="Voronova N.V."/>
            <person name="Shulinski R.S."/>
            <person name="Bandarenka Y.V."/>
            <person name="Zhorov D.G."/>
            <person name="Warner D."/>
        </authorList>
    </citation>
    <scope>NUCLEOTIDE SEQUENCE [LARGE SCALE GENOMIC DNA]</scope>
    <source>
        <strain evidence="2">180601</strain>
        <tissue evidence="2">Whole Body</tissue>
    </source>
</reference>
<feature type="compositionally biased region" description="Acidic residues" evidence="1">
    <location>
        <begin position="728"/>
        <end position="739"/>
    </location>
</feature>